<gene>
    <name evidence="7" type="ORF">CYLTODRAFT_434243</name>
</gene>
<keyword evidence="8" id="KW-1185">Reference proteome</keyword>
<dbReference type="Pfam" id="PF02535">
    <property type="entry name" value="Zip"/>
    <property type="match status" value="1"/>
</dbReference>
<organism evidence="7 8">
    <name type="scientific">Cylindrobasidium torrendii FP15055 ss-10</name>
    <dbReference type="NCBI Taxonomy" id="1314674"/>
    <lineage>
        <taxon>Eukaryota</taxon>
        <taxon>Fungi</taxon>
        <taxon>Dikarya</taxon>
        <taxon>Basidiomycota</taxon>
        <taxon>Agaricomycotina</taxon>
        <taxon>Agaricomycetes</taxon>
        <taxon>Agaricomycetidae</taxon>
        <taxon>Agaricales</taxon>
        <taxon>Marasmiineae</taxon>
        <taxon>Physalacriaceae</taxon>
        <taxon>Cylindrobasidium</taxon>
    </lineage>
</organism>
<dbReference type="STRING" id="1314674.A0A0D7BSD7"/>
<evidence type="ECO:0000256" key="4">
    <source>
        <dbReference type="ARBA" id="ARBA00023136"/>
    </source>
</evidence>
<accession>A0A0D7BSD7</accession>
<evidence type="ECO:0000313" key="7">
    <source>
        <dbReference type="EMBL" id="KIY73307.1"/>
    </source>
</evidence>
<evidence type="ECO:0000256" key="6">
    <source>
        <dbReference type="SAM" id="Phobius"/>
    </source>
</evidence>
<feature type="compositionally biased region" description="Polar residues" evidence="5">
    <location>
        <begin position="166"/>
        <end position="175"/>
    </location>
</feature>
<dbReference type="Proteomes" id="UP000054007">
    <property type="component" value="Unassembled WGS sequence"/>
</dbReference>
<dbReference type="EMBL" id="KN880436">
    <property type="protein sequence ID" value="KIY73307.1"/>
    <property type="molecule type" value="Genomic_DNA"/>
</dbReference>
<evidence type="ECO:0000256" key="1">
    <source>
        <dbReference type="ARBA" id="ARBA00004141"/>
    </source>
</evidence>
<name>A0A0D7BSD7_9AGAR</name>
<evidence type="ECO:0000256" key="5">
    <source>
        <dbReference type="SAM" id="MobiDB-lite"/>
    </source>
</evidence>
<evidence type="ECO:0000256" key="3">
    <source>
        <dbReference type="ARBA" id="ARBA00022989"/>
    </source>
</evidence>
<dbReference type="GO" id="GO:0005886">
    <property type="term" value="C:plasma membrane"/>
    <property type="evidence" value="ECO:0007669"/>
    <property type="project" value="TreeGrafter"/>
</dbReference>
<keyword evidence="3 6" id="KW-1133">Transmembrane helix</keyword>
<feature type="transmembrane region" description="Helical" evidence="6">
    <location>
        <begin position="389"/>
        <end position="409"/>
    </location>
</feature>
<feature type="transmembrane region" description="Helical" evidence="6">
    <location>
        <begin position="274"/>
        <end position="297"/>
    </location>
</feature>
<evidence type="ECO:0000313" key="8">
    <source>
        <dbReference type="Proteomes" id="UP000054007"/>
    </source>
</evidence>
<feature type="transmembrane region" description="Helical" evidence="6">
    <location>
        <begin position="445"/>
        <end position="464"/>
    </location>
</feature>
<dbReference type="OrthoDB" id="448280at2759"/>
<comment type="subcellular location">
    <subcellularLocation>
        <location evidence="1">Membrane</location>
        <topology evidence="1">Multi-pass membrane protein</topology>
    </subcellularLocation>
</comment>
<protein>
    <submittedName>
        <fullName evidence="7">Zinc/iron permease</fullName>
    </submittedName>
</protein>
<dbReference type="PANTHER" id="PTHR11040:SF44">
    <property type="entry name" value="PROTEIN ZNTC-RELATED"/>
    <property type="match status" value="1"/>
</dbReference>
<keyword evidence="2 6" id="KW-0812">Transmembrane</keyword>
<dbReference type="InterPro" id="IPR003689">
    <property type="entry name" value="ZIP"/>
</dbReference>
<keyword evidence="4 6" id="KW-0472">Membrane</keyword>
<feature type="region of interest" description="Disordered" evidence="5">
    <location>
        <begin position="159"/>
        <end position="182"/>
    </location>
</feature>
<dbReference type="PANTHER" id="PTHR11040">
    <property type="entry name" value="ZINC/IRON TRANSPORTER"/>
    <property type="match status" value="1"/>
</dbReference>
<proteinExistence type="predicted"/>
<feature type="transmembrane region" description="Helical" evidence="6">
    <location>
        <begin position="355"/>
        <end position="377"/>
    </location>
</feature>
<feature type="transmembrane region" description="Helical" evidence="6">
    <location>
        <begin position="100"/>
        <end position="120"/>
    </location>
</feature>
<feature type="transmembrane region" description="Helical" evidence="6">
    <location>
        <begin position="26"/>
        <end position="45"/>
    </location>
</feature>
<sequence length="465" mass="50357">MLPDSLSAAMLDEIYALEAGVSTRRMIAMGAVFVLSLFAVSFPSISQRSRRISIPKIFFFIGKHFGTGVILSTAFCHLLQDSFEALTSRAVKEEYGSTIGKQTGLIILASLLAIFIIEYVSTSYVDHLHGEPSQPPSPAPSIQEIPSCSNAPVPDYFHNNERTPLLSDSQRSQTMPHPAVIPPQQRQHYLTSIVNSPRHSRSTESFYIINDLNYHVNNGEYQLIGGRGGCVCVCVCKPGEEQTRLFKDSHISRPATPMHEEPVHKHVVGRKRKVVGILVLQLGIMIHSLVIGLTLSITRGAEFTTLLTAIVFHQLFEGLSLGIRIASLPPPSSSVLPAPSTFVGRSRQQWLQPTLAFLFAVTTPAGMGLGMAVFAGTTHSQGQMQLTQGLMSAISAGMLIYAATVEMLAGDFVFGNLQGGHEHGHGAEEEENHEPKEAPTMRRKIIALASLLAGVAGMSLVGIGE</sequence>
<reference evidence="7 8" key="1">
    <citation type="journal article" date="2015" name="Fungal Genet. Biol.">
        <title>Evolution of novel wood decay mechanisms in Agaricales revealed by the genome sequences of Fistulina hepatica and Cylindrobasidium torrendii.</title>
        <authorList>
            <person name="Floudas D."/>
            <person name="Held B.W."/>
            <person name="Riley R."/>
            <person name="Nagy L.G."/>
            <person name="Koehler G."/>
            <person name="Ransdell A.S."/>
            <person name="Younus H."/>
            <person name="Chow J."/>
            <person name="Chiniquy J."/>
            <person name="Lipzen A."/>
            <person name="Tritt A."/>
            <person name="Sun H."/>
            <person name="Haridas S."/>
            <person name="LaButti K."/>
            <person name="Ohm R.A."/>
            <person name="Kues U."/>
            <person name="Blanchette R.A."/>
            <person name="Grigoriev I.V."/>
            <person name="Minto R.E."/>
            <person name="Hibbett D.S."/>
        </authorList>
    </citation>
    <scope>NUCLEOTIDE SEQUENCE [LARGE SCALE GENOMIC DNA]</scope>
    <source>
        <strain evidence="7 8">FP15055 ss-10</strain>
    </source>
</reference>
<evidence type="ECO:0000256" key="2">
    <source>
        <dbReference type="ARBA" id="ARBA00022692"/>
    </source>
</evidence>
<feature type="transmembrane region" description="Helical" evidence="6">
    <location>
        <begin position="57"/>
        <end position="80"/>
    </location>
</feature>
<dbReference type="GO" id="GO:0005385">
    <property type="term" value="F:zinc ion transmembrane transporter activity"/>
    <property type="evidence" value="ECO:0007669"/>
    <property type="project" value="TreeGrafter"/>
</dbReference>
<dbReference type="AlphaFoldDB" id="A0A0D7BSD7"/>